<dbReference type="GO" id="GO:0044423">
    <property type="term" value="C:virion component"/>
    <property type="evidence" value="ECO:0007669"/>
    <property type="project" value="UniProtKB-KW"/>
</dbReference>
<proteinExistence type="predicted"/>
<reference evidence="4" key="5">
    <citation type="journal article" date="2002" name="J. Gen. Virol.">
        <title>Isolation and expression of three open reading frames from ovine herpesvirus-2.</title>
        <authorList>
            <person name="Coulter L.J."/>
            <person name="Reid H.W."/>
        </authorList>
    </citation>
    <scope>NUCLEOTIDE SEQUENCE [LARGE SCALE GENOMIC DNA]</scope>
</reference>
<keyword evidence="1" id="KW-0920">Virion tegument</keyword>
<reference evidence="4" key="3">
    <citation type="journal article" date="2001" name="J. Gen. Virol.">
        <title>Ovine herpesvirus-2 glycoprotein B sequences from tissues of ruminant malignant catarrhal fever cases and healthy sheep are highly conserved.</title>
        <authorList>
            <person name="Dunowska M."/>
            <person name="Letchworth G.J."/>
            <person name="Collins J.K."/>
            <person name="DeMartini J.C."/>
        </authorList>
    </citation>
    <scope>NUCLEOTIDE SEQUENCE [LARGE SCALE GENOMIC DNA]</scope>
</reference>
<dbReference type="OrthoDB" id="6636at10239"/>
<dbReference type="RefSeq" id="YP_438187.1">
    <property type="nucleotide sequence ID" value="NC_007646.1"/>
</dbReference>
<evidence type="ECO:0000256" key="1">
    <source>
        <dbReference type="ARBA" id="ARBA00022580"/>
    </source>
</evidence>
<dbReference type="GeneID" id="26684036"/>
<evidence type="ECO:0000256" key="2">
    <source>
        <dbReference type="ARBA" id="ARBA00022844"/>
    </source>
</evidence>
<dbReference type="InterPro" id="IPR007611">
    <property type="entry name" value="Herpes_U30"/>
</dbReference>
<keyword evidence="2" id="KW-0946">Virion</keyword>
<dbReference type="GO" id="GO:0019068">
    <property type="term" value="P:virion assembly"/>
    <property type="evidence" value="ECO:0007669"/>
    <property type="project" value="InterPro"/>
</dbReference>
<keyword evidence="4" id="KW-1185">Reference proteome</keyword>
<name>Q2VSH8_9GAMA</name>
<accession>Q2VSH8</accession>
<reference evidence="4" key="2">
    <citation type="journal article" date="1998" name="J. Virol.">
        <title>Detection of a novel bovine lymphotropic herpesvirus.</title>
        <authorList>
            <person name="Rovnak J."/>
            <person name="Quackenbush S.L."/>
            <person name="Reyes R.A."/>
            <person name="Baines J.D."/>
            <person name="Parrish C.R."/>
            <person name="Casey J.W."/>
        </authorList>
    </citation>
    <scope>NUCLEOTIDE SEQUENCE [LARGE SCALE GENOMIC DNA]</scope>
</reference>
<dbReference type="EMBL" id="AY839756">
    <property type="protein sequence ID" value="AAX58098.1"/>
    <property type="molecule type" value="Genomic_DNA"/>
</dbReference>
<sequence length="947" mass="106506">MMENKRSLLKVTQTIQHATGELAKLKEIIDLEMKMLDAEELSDKQLVVNFLNSLPSKQGGLMEFVSTHYVYFLLKNCTLDPQFLDCTAENRDSVRKALDMARRAHAALSQITCDIYGCRGSGLLSNQNLLSELEFFLNWVEKVAANLTPLSSIPRSPVQTFLCVEQIIALLYLDKLYTTIPEVKFHLPNFERMSTLEQWTLALYTSTVGLPTGGQALPGVSELACSLILHDQDLFISPNAVTHSLLTFPFAKKRANLIFQTYLNNPQANITESSPLLQIREVDLLHLDTSFFFLYDYIFEALSNNQPYGCSMKAVNGFIDRAVGSLTDLGANLWEASSTSKDPASNIDAFKGFLLRAGLTEKHCADFRTLLLLNKSNNAPRWPRFGELLHLVSQLTLTAHYFYACLQQYSPTSIAHYRISETLKLAAAEQLANEQTNRDKQQKTKPFHWTITNILAFFVPHPPLSLIQDISDHITSPYMRSYFWISMHRIWQITPCPAAQLLHPVTPVIGPAGTDEDAKKYCEGIQIGETSYQAHLVRTEAFEQAFILTKAFPILQKLFGMEIHVHRAMCHLRWLITFAADAPPFLNRLRHPLILLYFQISDIMSQNRVDTSFKHLLDYTQSVLEVLRETVPKAELPTNLLTYLFLAHFSSSLSMLLATVNDFVQESNTLAESVASLARVGATLCHSVFHFNPKLDTIEFPITGDSGEEVFRISTPAFKSTISALQQSCFDVIVLLNESSRELHASYLDLLVLSADVSSLRNHPIQFDRSELNFKKTSDYFVKCFSLQHRLTNSILSTCCYSLTRRFAALFEPDLISLDIIKQILDFPSSGHNPQIFLAGISQPTDTVPSRSPHGPVVKLTRQEVIEIRDLAPDFIQSPNSSEAAPVAIKQNFTGTFDKVSIDVDPSTLTAEFATPNIKAELEALEAYKIVFVKDLLEPTQELLTPA</sequence>
<protein>
    <submittedName>
        <fullName evidence="3">ORF63</fullName>
    </submittedName>
</protein>
<dbReference type="Proteomes" id="UP000153759">
    <property type="component" value="Segment"/>
</dbReference>
<reference evidence="3 4" key="7">
    <citation type="journal article" date="2009" name="Vet. Microbiol.">
        <title>Ovine herpesvirus 2 structural proteins in epithelial cells and M-cells of the appendix in rabbits with malignant catarrhal fever.</title>
        <authorList>
            <person name="Meier-Trummer C.S."/>
            <person name="Tobler K."/>
            <person name="Hilbe M."/>
            <person name="Stewart J.P."/>
            <person name="Hart J."/>
            <person name="Campbell I."/>
            <person name="Haig D.M."/>
            <person name="Glauser D.L."/>
            <person name="Ehrensperger F."/>
            <person name="Ackermann M."/>
        </authorList>
    </citation>
    <scope>NUCLEOTIDE SEQUENCE [LARGE SCALE GENOMIC DNA]</scope>
    <source>
        <strain evidence="3">BJ1035</strain>
    </source>
</reference>
<reference evidence="4" key="4">
    <citation type="journal article" date="2001" name="Virus Res.">
        <title>Detection and multigenic characterization of a novel gammaherpesvirus in goats.</title>
        <authorList>
            <person name="Chmielewicz B."/>
            <person name="Goltz M."/>
            <person name="Ehlers B."/>
        </authorList>
    </citation>
    <scope>NUCLEOTIDE SEQUENCE [LARGE SCALE GENOMIC DNA]</scope>
</reference>
<evidence type="ECO:0000313" key="3">
    <source>
        <dbReference type="EMBL" id="AAX58098.1"/>
    </source>
</evidence>
<organism evidence="3 4">
    <name type="scientific">Ovine gammaherpesvirus 2</name>
    <dbReference type="NCBI Taxonomy" id="10398"/>
    <lineage>
        <taxon>Viruses</taxon>
        <taxon>Duplodnaviria</taxon>
        <taxon>Heunggongvirae</taxon>
        <taxon>Peploviricota</taxon>
        <taxon>Herviviricetes</taxon>
        <taxon>Herpesvirales</taxon>
        <taxon>Orthoherpesviridae</taxon>
        <taxon>Gammaherpesvirinae</taxon>
        <taxon>Macavirus</taxon>
        <taxon>Macavirus ovinegamma2</taxon>
    </lineage>
</organism>
<evidence type="ECO:0000313" key="4">
    <source>
        <dbReference type="Proteomes" id="UP000153759"/>
    </source>
</evidence>
<dbReference type="Pfam" id="PF04523">
    <property type="entry name" value="Herpes_U30"/>
    <property type="match status" value="1"/>
</dbReference>
<dbReference type="KEGG" id="vg:26684036"/>
<reference evidence="4" key="1">
    <citation type="journal article" date="1993" name="Arch. Virol.">
        <title>PCR detection of the sheep-associated agent of malignant catarrhal fever.</title>
        <authorList>
            <person name="Baxter S.I."/>
            <person name="Pow I."/>
            <person name="Bridgen A."/>
            <person name="Reid H.W."/>
        </authorList>
    </citation>
    <scope>NUCLEOTIDE SEQUENCE [LARGE SCALE GENOMIC DNA]</scope>
</reference>
<reference evidence="4" key="6">
    <citation type="journal article" date="2002" name="J. Gen. Virol.">
        <title>Ovine herpesvirus 2 lytic cycle replication and capsid production.</title>
        <authorList>
            <person name="Rosbottom J."/>
            <person name="Dalziel R.G."/>
            <person name="Reid H.W."/>
            <person name="Stewart J.P."/>
        </authorList>
    </citation>
    <scope>NUCLEOTIDE SEQUENCE [LARGE SCALE GENOMIC DNA]</scope>
</reference>